<dbReference type="InterPro" id="IPR052157">
    <property type="entry name" value="BCAA_transport_permease"/>
</dbReference>
<evidence type="ECO:0000313" key="11">
    <source>
        <dbReference type="EMBL" id="EKP95317.1"/>
    </source>
</evidence>
<evidence type="ECO:0000256" key="7">
    <source>
        <dbReference type="ARBA" id="ARBA00022989"/>
    </source>
</evidence>
<dbReference type="STRING" id="867903.ThesuDRAFT_01064"/>
<keyword evidence="12" id="KW-1185">Reference proteome</keyword>
<dbReference type="RefSeq" id="WP_006903330.1">
    <property type="nucleotide sequence ID" value="NZ_JH976535.1"/>
</dbReference>
<evidence type="ECO:0000313" key="12">
    <source>
        <dbReference type="Proteomes" id="UP000005710"/>
    </source>
</evidence>
<dbReference type="GO" id="GO:0005886">
    <property type="term" value="C:plasma membrane"/>
    <property type="evidence" value="ECO:0007669"/>
    <property type="project" value="UniProtKB-SubCell"/>
</dbReference>
<dbReference type="PANTHER" id="PTHR11795">
    <property type="entry name" value="BRANCHED-CHAIN AMINO ACID TRANSPORT SYSTEM PERMEASE PROTEIN LIVH"/>
    <property type="match status" value="1"/>
</dbReference>
<gene>
    <name evidence="11" type="ORF">ThesuDRAFT_01064</name>
</gene>
<feature type="transmembrane region" description="Helical" evidence="10">
    <location>
        <begin position="12"/>
        <end position="32"/>
    </location>
</feature>
<keyword evidence="4" id="KW-0997">Cell inner membrane</keyword>
<dbReference type="GO" id="GO:0005304">
    <property type="term" value="F:L-valine transmembrane transporter activity"/>
    <property type="evidence" value="ECO:0007669"/>
    <property type="project" value="TreeGrafter"/>
</dbReference>
<dbReference type="PANTHER" id="PTHR11795:SF371">
    <property type="entry name" value="HIGH-AFFINITY BRANCHED-CHAIN AMINO ACID TRANSPORT SYSTEM PERMEASE PROTEIN LIVH"/>
    <property type="match status" value="1"/>
</dbReference>
<feature type="transmembrane region" description="Helical" evidence="10">
    <location>
        <begin position="134"/>
        <end position="159"/>
    </location>
</feature>
<evidence type="ECO:0000256" key="5">
    <source>
        <dbReference type="ARBA" id="ARBA00022692"/>
    </source>
</evidence>
<dbReference type="HOGENOM" id="CLU_039929_3_0_9"/>
<evidence type="ECO:0000256" key="10">
    <source>
        <dbReference type="SAM" id="Phobius"/>
    </source>
</evidence>
<evidence type="ECO:0000256" key="4">
    <source>
        <dbReference type="ARBA" id="ARBA00022519"/>
    </source>
</evidence>
<feature type="transmembrane region" description="Helical" evidence="10">
    <location>
        <begin position="95"/>
        <end position="114"/>
    </location>
</feature>
<dbReference type="GO" id="GO:0015188">
    <property type="term" value="F:L-isoleucine transmembrane transporter activity"/>
    <property type="evidence" value="ECO:0007669"/>
    <property type="project" value="TreeGrafter"/>
</dbReference>
<name>K6PQU8_9FIRM</name>
<dbReference type="GO" id="GO:0015190">
    <property type="term" value="F:L-leucine transmembrane transporter activity"/>
    <property type="evidence" value="ECO:0007669"/>
    <property type="project" value="TreeGrafter"/>
</dbReference>
<keyword evidence="8 10" id="KW-0472">Membrane</keyword>
<keyword evidence="7 10" id="KW-1133">Transmembrane helix</keyword>
<accession>K6PQU8</accession>
<dbReference type="Pfam" id="PF02653">
    <property type="entry name" value="BPD_transp_2"/>
    <property type="match status" value="1"/>
</dbReference>
<dbReference type="Proteomes" id="UP000005710">
    <property type="component" value="Unassembled WGS sequence"/>
</dbReference>
<evidence type="ECO:0000256" key="3">
    <source>
        <dbReference type="ARBA" id="ARBA00022475"/>
    </source>
</evidence>
<evidence type="ECO:0000256" key="2">
    <source>
        <dbReference type="ARBA" id="ARBA00022448"/>
    </source>
</evidence>
<dbReference type="EMBL" id="AENY02000002">
    <property type="protein sequence ID" value="EKP95317.1"/>
    <property type="molecule type" value="Genomic_DNA"/>
</dbReference>
<dbReference type="eggNOG" id="COG0559">
    <property type="taxonomic scope" value="Bacteria"/>
</dbReference>
<comment type="caution">
    <text evidence="11">The sequence shown here is derived from an EMBL/GenBank/DDBJ whole genome shotgun (WGS) entry which is preliminary data.</text>
</comment>
<dbReference type="AlphaFoldDB" id="K6PQU8"/>
<evidence type="ECO:0000256" key="1">
    <source>
        <dbReference type="ARBA" id="ARBA00004651"/>
    </source>
</evidence>
<keyword evidence="2" id="KW-0813">Transport</keyword>
<dbReference type="GO" id="GO:0015192">
    <property type="term" value="F:L-phenylalanine transmembrane transporter activity"/>
    <property type="evidence" value="ECO:0007669"/>
    <property type="project" value="TreeGrafter"/>
</dbReference>
<protein>
    <submittedName>
        <fullName evidence="11">Amino acid/amide ABC transporter membrane protein 1, HAAT family</fullName>
    </submittedName>
</protein>
<feature type="transmembrane region" description="Helical" evidence="10">
    <location>
        <begin position="39"/>
        <end position="57"/>
    </location>
</feature>
<keyword evidence="6" id="KW-0029">Amino-acid transport</keyword>
<dbReference type="OrthoDB" id="9807115at2"/>
<dbReference type="GO" id="GO:0042941">
    <property type="term" value="P:D-alanine transmembrane transport"/>
    <property type="evidence" value="ECO:0007669"/>
    <property type="project" value="TreeGrafter"/>
</dbReference>
<evidence type="ECO:0000256" key="6">
    <source>
        <dbReference type="ARBA" id="ARBA00022970"/>
    </source>
</evidence>
<comment type="subcellular location">
    <subcellularLocation>
        <location evidence="1">Cell membrane</location>
        <topology evidence="1">Multi-pass membrane protein</topology>
    </subcellularLocation>
</comment>
<dbReference type="InterPro" id="IPR001851">
    <property type="entry name" value="ABC_transp_permease"/>
</dbReference>
<feature type="transmembrane region" description="Helical" evidence="10">
    <location>
        <begin position="63"/>
        <end position="83"/>
    </location>
</feature>
<reference evidence="11" key="2">
    <citation type="submission" date="2012-10" db="EMBL/GenBank/DDBJ databases">
        <title>Improved high-quality draft of Thermaerobacter subterraneus C21, DSM 13965.</title>
        <authorList>
            <consortium name="DOE Joint Genome Institute"/>
            <person name="Eisen J."/>
            <person name="Huntemann M."/>
            <person name="Wei C.-L."/>
            <person name="Han J."/>
            <person name="Detter J.C."/>
            <person name="Han C."/>
            <person name="Tapia R."/>
            <person name="Chen A."/>
            <person name="Kyrpides N."/>
            <person name="Mavromatis K."/>
            <person name="Markowitz V."/>
            <person name="Szeto E."/>
            <person name="Ivanova N."/>
            <person name="Mikhailova N."/>
            <person name="Ovchinnikova G."/>
            <person name="Pagani I."/>
            <person name="Pati A."/>
            <person name="Goodwin L."/>
            <person name="Nordberg H.P."/>
            <person name="Cantor M.N."/>
            <person name="Hua S.X."/>
            <person name="Woyke T."/>
            <person name="Eisen J."/>
            <person name="Klenk H.-P."/>
        </authorList>
    </citation>
    <scope>NUCLEOTIDE SEQUENCE [LARGE SCALE GENOMIC DNA]</scope>
    <source>
        <strain evidence="11">DSM 13965</strain>
    </source>
</reference>
<evidence type="ECO:0000256" key="8">
    <source>
        <dbReference type="ARBA" id="ARBA00023136"/>
    </source>
</evidence>
<dbReference type="GO" id="GO:0015808">
    <property type="term" value="P:L-alanine transport"/>
    <property type="evidence" value="ECO:0007669"/>
    <property type="project" value="TreeGrafter"/>
</dbReference>
<reference evidence="11" key="1">
    <citation type="submission" date="2010-10" db="EMBL/GenBank/DDBJ databases">
        <authorList>
            <consortium name="US DOE Joint Genome Institute (JGI-PGF)"/>
            <person name="Lucas S."/>
            <person name="Copeland A."/>
            <person name="Lapidus A."/>
            <person name="Bruce D."/>
            <person name="Goodwin L."/>
            <person name="Pitluck S."/>
            <person name="Kyrpides N."/>
            <person name="Mavromatis K."/>
            <person name="Detter J.C."/>
            <person name="Han C."/>
            <person name="Land M."/>
            <person name="Hauser L."/>
            <person name="Markowitz V."/>
            <person name="Cheng J.-F."/>
            <person name="Hugenholtz P."/>
            <person name="Woyke T."/>
            <person name="Wu D."/>
            <person name="Pukall R."/>
            <person name="Wahrenburg C."/>
            <person name="Brambilla E."/>
            <person name="Klenk H.-P."/>
            <person name="Eisen J.A."/>
        </authorList>
    </citation>
    <scope>NUCLEOTIDE SEQUENCE [LARGE SCALE GENOMIC DNA]</scope>
    <source>
        <strain evidence="11">DSM 13965</strain>
    </source>
</reference>
<comment type="similarity">
    <text evidence="9">Belongs to the binding-protein-dependent transport system permease family. LivHM subfamily.</text>
</comment>
<keyword evidence="3" id="KW-1003">Cell membrane</keyword>
<feature type="transmembrane region" description="Helical" evidence="10">
    <location>
        <begin position="188"/>
        <end position="211"/>
    </location>
</feature>
<proteinExistence type="inferred from homology"/>
<dbReference type="CDD" id="cd06582">
    <property type="entry name" value="TM_PBP1_LivH_like"/>
    <property type="match status" value="1"/>
</dbReference>
<keyword evidence="5 10" id="KW-0812">Transmembrane</keyword>
<feature type="transmembrane region" description="Helical" evidence="10">
    <location>
        <begin position="266"/>
        <end position="285"/>
    </location>
</feature>
<sequence>MVTFLQQLANALQLGGIYALIALGYTMVYGVLKLINFAHGDIFMVACFIGLFVAVYLKLPLAAVLVLTMAATALLGVTVERVAYRPLRNAPRMSLVITALGVGLFLENLVRATVGAAPRNFPALVPATTWNVGGITVSGVQVLIVAVSVLLMALLRYVVMRTMLGKAMRAIADNREVLGLMGINPDRIITATFAIGSALAAAGGILVAQAYPVIEPYMGILIGWKAFIAAVLGGIGLIDGAMLGGFLLGLTEVLVAAYLPSTFRDGIAFTILILVLLVRPTGLLGRPLSTKV</sequence>
<dbReference type="GO" id="GO:1903806">
    <property type="term" value="P:L-isoleucine import across plasma membrane"/>
    <property type="evidence" value="ECO:0007669"/>
    <property type="project" value="TreeGrafter"/>
</dbReference>
<organism evidence="11 12">
    <name type="scientific">Thermaerobacter subterraneus DSM 13965</name>
    <dbReference type="NCBI Taxonomy" id="867903"/>
    <lineage>
        <taxon>Bacteria</taxon>
        <taxon>Bacillati</taxon>
        <taxon>Bacillota</taxon>
        <taxon>Clostridia</taxon>
        <taxon>Eubacteriales</taxon>
        <taxon>Clostridiales Family XVII. Incertae Sedis</taxon>
        <taxon>Thermaerobacter</taxon>
    </lineage>
</organism>
<evidence type="ECO:0000256" key="9">
    <source>
        <dbReference type="ARBA" id="ARBA00037998"/>
    </source>
</evidence>